<gene>
    <name evidence="3" type="ORF">FA13DRAFT_1767735</name>
</gene>
<proteinExistence type="predicted"/>
<accession>A0A4Y7SA23</accession>
<evidence type="ECO:0000259" key="2">
    <source>
        <dbReference type="Pfam" id="PF25534"/>
    </source>
</evidence>
<feature type="compositionally biased region" description="Basic and acidic residues" evidence="1">
    <location>
        <begin position="272"/>
        <end position="287"/>
    </location>
</feature>
<name>A0A4Y7SA23_COPMI</name>
<sequence length="287" mass="32199">MFCHRAMPSARDACHCDELIKVGSSVFDLSLQAARVRRTFSASDHHHLHWVPKMSTIQIGEYSAWICVEGTAVQAYGVEQNSNSASCWVASQAGKKFSVNWYNLTRRVPLQALDAHRFPHKPNGVGVSYARTSDWTRRDFQFSSIVVTDHDDYLHTVDASFKIGTIVLQLWRIEVENVAPETLKHQYGAPTLDQQIVHERSKKAGSHHVVYGEEYVSEAPTVDMVRGRTLDREPAAVFTFKYRPYDVLLANGIIPRPVPGPQPSTSSQVNSVDEKTAAQIRKARDPA</sequence>
<dbReference type="OrthoDB" id="3364132at2759"/>
<dbReference type="AlphaFoldDB" id="A0A4Y7SA23"/>
<evidence type="ECO:0000313" key="4">
    <source>
        <dbReference type="Proteomes" id="UP000298030"/>
    </source>
</evidence>
<evidence type="ECO:0000313" key="3">
    <source>
        <dbReference type="EMBL" id="TEB18207.1"/>
    </source>
</evidence>
<keyword evidence="4" id="KW-1185">Reference proteome</keyword>
<feature type="domain" description="DUF7918" evidence="2">
    <location>
        <begin position="126"/>
        <end position="256"/>
    </location>
</feature>
<comment type="caution">
    <text evidence="3">The sequence shown here is derived from an EMBL/GenBank/DDBJ whole genome shotgun (WGS) entry which is preliminary data.</text>
</comment>
<dbReference type="PANTHER" id="PTHR36223:SF1">
    <property type="entry name" value="TRANSCRIPTION ELONGATION FACTOR EAF N-TERMINAL DOMAIN-CONTAINING PROTEIN"/>
    <property type="match status" value="1"/>
</dbReference>
<dbReference type="PANTHER" id="PTHR36223">
    <property type="entry name" value="BETA-LACTAMASE-TYPE TRANSPEPTIDASE FOLD DOMAIN CONTAINING PROTEIN"/>
    <property type="match status" value="1"/>
</dbReference>
<dbReference type="Proteomes" id="UP000298030">
    <property type="component" value="Unassembled WGS sequence"/>
</dbReference>
<dbReference type="STRING" id="71717.A0A4Y7SA23"/>
<reference evidence="3 4" key="1">
    <citation type="journal article" date="2019" name="Nat. Ecol. Evol.">
        <title>Megaphylogeny resolves global patterns of mushroom evolution.</title>
        <authorList>
            <person name="Varga T."/>
            <person name="Krizsan K."/>
            <person name="Foldi C."/>
            <person name="Dima B."/>
            <person name="Sanchez-Garcia M."/>
            <person name="Sanchez-Ramirez S."/>
            <person name="Szollosi G.J."/>
            <person name="Szarkandi J.G."/>
            <person name="Papp V."/>
            <person name="Albert L."/>
            <person name="Andreopoulos W."/>
            <person name="Angelini C."/>
            <person name="Antonin V."/>
            <person name="Barry K.W."/>
            <person name="Bougher N.L."/>
            <person name="Buchanan P."/>
            <person name="Buyck B."/>
            <person name="Bense V."/>
            <person name="Catcheside P."/>
            <person name="Chovatia M."/>
            <person name="Cooper J."/>
            <person name="Damon W."/>
            <person name="Desjardin D."/>
            <person name="Finy P."/>
            <person name="Geml J."/>
            <person name="Haridas S."/>
            <person name="Hughes K."/>
            <person name="Justo A."/>
            <person name="Karasinski D."/>
            <person name="Kautmanova I."/>
            <person name="Kiss B."/>
            <person name="Kocsube S."/>
            <person name="Kotiranta H."/>
            <person name="LaButti K.M."/>
            <person name="Lechner B.E."/>
            <person name="Liimatainen K."/>
            <person name="Lipzen A."/>
            <person name="Lukacs Z."/>
            <person name="Mihaltcheva S."/>
            <person name="Morgado L.N."/>
            <person name="Niskanen T."/>
            <person name="Noordeloos M.E."/>
            <person name="Ohm R.A."/>
            <person name="Ortiz-Santana B."/>
            <person name="Ovrebo C."/>
            <person name="Racz N."/>
            <person name="Riley R."/>
            <person name="Savchenko A."/>
            <person name="Shiryaev A."/>
            <person name="Soop K."/>
            <person name="Spirin V."/>
            <person name="Szebenyi C."/>
            <person name="Tomsovsky M."/>
            <person name="Tulloss R.E."/>
            <person name="Uehling J."/>
            <person name="Grigoriev I.V."/>
            <person name="Vagvolgyi C."/>
            <person name="Papp T."/>
            <person name="Martin F.M."/>
            <person name="Miettinen O."/>
            <person name="Hibbett D.S."/>
            <person name="Nagy L.G."/>
        </authorList>
    </citation>
    <scope>NUCLEOTIDE SEQUENCE [LARGE SCALE GENOMIC DNA]</scope>
    <source>
        <strain evidence="3 4">FP101781</strain>
    </source>
</reference>
<dbReference type="InterPro" id="IPR057678">
    <property type="entry name" value="DUF7918"/>
</dbReference>
<evidence type="ECO:0000256" key="1">
    <source>
        <dbReference type="SAM" id="MobiDB-lite"/>
    </source>
</evidence>
<organism evidence="3 4">
    <name type="scientific">Coprinellus micaceus</name>
    <name type="common">Glistening ink-cap mushroom</name>
    <name type="synonym">Coprinus micaceus</name>
    <dbReference type="NCBI Taxonomy" id="71717"/>
    <lineage>
        <taxon>Eukaryota</taxon>
        <taxon>Fungi</taxon>
        <taxon>Dikarya</taxon>
        <taxon>Basidiomycota</taxon>
        <taxon>Agaricomycotina</taxon>
        <taxon>Agaricomycetes</taxon>
        <taxon>Agaricomycetidae</taxon>
        <taxon>Agaricales</taxon>
        <taxon>Agaricineae</taxon>
        <taxon>Psathyrellaceae</taxon>
        <taxon>Coprinellus</taxon>
    </lineage>
</organism>
<dbReference type="Pfam" id="PF25534">
    <property type="entry name" value="DUF7918"/>
    <property type="match status" value="1"/>
</dbReference>
<dbReference type="EMBL" id="QPFP01000281">
    <property type="protein sequence ID" value="TEB18207.1"/>
    <property type="molecule type" value="Genomic_DNA"/>
</dbReference>
<protein>
    <recommendedName>
        <fullName evidence="2">DUF7918 domain-containing protein</fullName>
    </recommendedName>
</protein>
<feature type="region of interest" description="Disordered" evidence="1">
    <location>
        <begin position="257"/>
        <end position="287"/>
    </location>
</feature>